<feature type="transmembrane region" description="Helical" evidence="6">
    <location>
        <begin position="141"/>
        <end position="164"/>
    </location>
</feature>
<feature type="transmembrane region" description="Helical" evidence="6">
    <location>
        <begin position="311"/>
        <end position="331"/>
    </location>
</feature>
<feature type="transmembrane region" description="Helical" evidence="6">
    <location>
        <begin position="361"/>
        <end position="387"/>
    </location>
</feature>
<dbReference type="AlphaFoldDB" id="A0AAD4KTY6"/>
<sequence length="493" mass="54599">MTKSSDENFIKGEVAHDEIVQSELIGSPGLHNKHKSPLEKRLLLKADSVILPLAALAFFASYLDRNCIGNARVMGLQVDLDMDDSQFYNCLTMYFIGYILFVGFANVTSRKFKPNRAIGCALVFLGICLCGMGSAQNYATILALRIMLGFGCSFVPIITVYASLWYKRDELASRTAFGGLIAYGIQHDLTYTVTGRHPWAWLFLIEGLLAVFAGLLVLVLLPRFPDDLRARNRKHWLFTKEEIDLAADRYSTYNTAGEKIQFGQIVATFKDPKTYLFGMCQGASVLGVSVVGSFLPTFIVNLGFSALHTQLFSIIPYACAFFCVIFAGIMSDRWNSKGPFLFFGYVIGCIGYILLLSTPNAIVGIIAVCLITSGCYTSIILLPIWLAINTGGFTKRGSAWAFAELVGLCFSIMGTRIYTEPPRFTKGHSVVLSLNALAGLCAVASYYWMRYLNKKKDGIQADYEARGVLHPHIASHATLEEVCDNHITFRYVL</sequence>
<dbReference type="GO" id="GO:0016020">
    <property type="term" value="C:membrane"/>
    <property type="evidence" value="ECO:0007669"/>
    <property type="project" value="UniProtKB-SubCell"/>
</dbReference>
<feature type="transmembrane region" description="Helical" evidence="6">
    <location>
        <begin position="117"/>
        <end position="135"/>
    </location>
</feature>
<evidence type="ECO:0000256" key="2">
    <source>
        <dbReference type="ARBA" id="ARBA00022448"/>
    </source>
</evidence>
<feature type="transmembrane region" description="Helical" evidence="6">
    <location>
        <begin position="338"/>
        <end position="355"/>
    </location>
</feature>
<dbReference type="GeneID" id="70243369"/>
<evidence type="ECO:0000256" key="4">
    <source>
        <dbReference type="ARBA" id="ARBA00022989"/>
    </source>
</evidence>
<evidence type="ECO:0000256" key="6">
    <source>
        <dbReference type="SAM" id="Phobius"/>
    </source>
</evidence>
<evidence type="ECO:0000256" key="5">
    <source>
        <dbReference type="ARBA" id="ARBA00023136"/>
    </source>
</evidence>
<dbReference type="PANTHER" id="PTHR43791">
    <property type="entry name" value="PERMEASE-RELATED"/>
    <property type="match status" value="1"/>
</dbReference>
<dbReference type="GO" id="GO:0022857">
    <property type="term" value="F:transmembrane transporter activity"/>
    <property type="evidence" value="ECO:0007669"/>
    <property type="project" value="InterPro"/>
</dbReference>
<feature type="transmembrane region" description="Helical" evidence="6">
    <location>
        <begin position="275"/>
        <end position="299"/>
    </location>
</feature>
<feature type="transmembrane region" description="Helical" evidence="6">
    <location>
        <begin position="399"/>
        <end position="418"/>
    </location>
</feature>
<proteinExistence type="predicted"/>
<dbReference type="InterPro" id="IPR011701">
    <property type="entry name" value="MFS"/>
</dbReference>
<keyword evidence="4 6" id="KW-1133">Transmembrane helix</keyword>
<evidence type="ECO:0000256" key="1">
    <source>
        <dbReference type="ARBA" id="ARBA00004141"/>
    </source>
</evidence>
<evidence type="ECO:0000313" key="8">
    <source>
        <dbReference type="Proteomes" id="UP001201262"/>
    </source>
</evidence>
<evidence type="ECO:0000256" key="3">
    <source>
        <dbReference type="ARBA" id="ARBA00022692"/>
    </source>
</evidence>
<comment type="subcellular location">
    <subcellularLocation>
        <location evidence="1">Membrane</location>
        <topology evidence="1">Multi-pass membrane protein</topology>
    </subcellularLocation>
</comment>
<protein>
    <submittedName>
        <fullName evidence="7">Retrograde regulation protein 2</fullName>
    </submittedName>
</protein>
<dbReference type="Pfam" id="PF07690">
    <property type="entry name" value="MFS_1"/>
    <property type="match status" value="1"/>
</dbReference>
<dbReference type="RefSeq" id="XP_046071746.1">
    <property type="nucleotide sequence ID" value="XM_046213082.1"/>
</dbReference>
<name>A0AAD4KTY6_9EURO</name>
<gene>
    <name evidence="7" type="ORF">BGW36DRAFT_340901</name>
</gene>
<dbReference type="Proteomes" id="UP001201262">
    <property type="component" value="Unassembled WGS sequence"/>
</dbReference>
<feature type="transmembrane region" description="Helical" evidence="6">
    <location>
        <begin position="86"/>
        <end position="105"/>
    </location>
</feature>
<accession>A0AAD4KTY6</accession>
<dbReference type="SUPFAM" id="SSF103473">
    <property type="entry name" value="MFS general substrate transporter"/>
    <property type="match status" value="1"/>
</dbReference>
<feature type="transmembrane region" description="Helical" evidence="6">
    <location>
        <begin position="42"/>
        <end position="63"/>
    </location>
</feature>
<keyword evidence="8" id="KW-1185">Reference proteome</keyword>
<organism evidence="7 8">
    <name type="scientific">Talaromyces proteolyticus</name>
    <dbReference type="NCBI Taxonomy" id="1131652"/>
    <lineage>
        <taxon>Eukaryota</taxon>
        <taxon>Fungi</taxon>
        <taxon>Dikarya</taxon>
        <taxon>Ascomycota</taxon>
        <taxon>Pezizomycotina</taxon>
        <taxon>Eurotiomycetes</taxon>
        <taxon>Eurotiomycetidae</taxon>
        <taxon>Eurotiales</taxon>
        <taxon>Trichocomaceae</taxon>
        <taxon>Talaromyces</taxon>
        <taxon>Talaromyces sect. Bacilispori</taxon>
    </lineage>
</organism>
<dbReference type="EMBL" id="JAJTJA010000006">
    <property type="protein sequence ID" value="KAH8697045.1"/>
    <property type="molecule type" value="Genomic_DNA"/>
</dbReference>
<dbReference type="PANTHER" id="PTHR43791:SF36">
    <property type="entry name" value="TRANSPORTER, PUTATIVE (AFU_ORTHOLOGUE AFUA_6G08340)-RELATED"/>
    <property type="match status" value="1"/>
</dbReference>
<feature type="transmembrane region" description="Helical" evidence="6">
    <location>
        <begin position="199"/>
        <end position="221"/>
    </location>
</feature>
<dbReference type="Gene3D" id="1.20.1250.20">
    <property type="entry name" value="MFS general substrate transporter like domains"/>
    <property type="match status" value="2"/>
</dbReference>
<keyword evidence="2" id="KW-0813">Transport</keyword>
<keyword evidence="3 6" id="KW-0812">Transmembrane</keyword>
<keyword evidence="5 6" id="KW-0472">Membrane</keyword>
<evidence type="ECO:0000313" key="7">
    <source>
        <dbReference type="EMBL" id="KAH8697045.1"/>
    </source>
</evidence>
<reference evidence="7" key="1">
    <citation type="submission" date="2021-12" db="EMBL/GenBank/DDBJ databases">
        <title>Convergent genome expansion in fungi linked to evolution of root-endophyte symbiosis.</title>
        <authorList>
            <consortium name="DOE Joint Genome Institute"/>
            <person name="Ke Y.-H."/>
            <person name="Bonito G."/>
            <person name="Liao H.-L."/>
            <person name="Looney B."/>
            <person name="Rojas-Flechas A."/>
            <person name="Nash J."/>
            <person name="Hameed K."/>
            <person name="Schadt C."/>
            <person name="Martin F."/>
            <person name="Crous P.W."/>
            <person name="Miettinen O."/>
            <person name="Magnuson J.K."/>
            <person name="Labbe J."/>
            <person name="Jacobson D."/>
            <person name="Doktycz M.J."/>
            <person name="Veneault-Fourrey C."/>
            <person name="Kuo A."/>
            <person name="Mondo S."/>
            <person name="Calhoun S."/>
            <person name="Riley R."/>
            <person name="Ohm R."/>
            <person name="LaButti K."/>
            <person name="Andreopoulos B."/>
            <person name="Pangilinan J."/>
            <person name="Nolan M."/>
            <person name="Tritt A."/>
            <person name="Clum A."/>
            <person name="Lipzen A."/>
            <person name="Daum C."/>
            <person name="Barry K."/>
            <person name="Grigoriev I.V."/>
            <person name="Vilgalys R."/>
        </authorList>
    </citation>
    <scope>NUCLEOTIDE SEQUENCE</scope>
    <source>
        <strain evidence="7">PMI_201</strain>
    </source>
</reference>
<dbReference type="InterPro" id="IPR036259">
    <property type="entry name" value="MFS_trans_sf"/>
</dbReference>
<feature type="transmembrane region" description="Helical" evidence="6">
    <location>
        <begin position="430"/>
        <end position="449"/>
    </location>
</feature>
<comment type="caution">
    <text evidence="7">The sequence shown here is derived from an EMBL/GenBank/DDBJ whole genome shotgun (WGS) entry which is preliminary data.</text>
</comment>